<dbReference type="SUPFAM" id="SSF56672">
    <property type="entry name" value="DNA/RNA polymerases"/>
    <property type="match status" value="1"/>
</dbReference>
<dbReference type="Pfam" id="PF07727">
    <property type="entry name" value="RVT_2"/>
    <property type="match status" value="1"/>
</dbReference>
<reference evidence="2 3" key="1">
    <citation type="submission" date="2024-11" db="EMBL/GenBank/DDBJ databases">
        <title>A near-complete genome assembly of Cinchona calisaya.</title>
        <authorList>
            <person name="Lian D.C."/>
            <person name="Zhao X.W."/>
            <person name="Wei L."/>
        </authorList>
    </citation>
    <scope>NUCLEOTIDE SEQUENCE [LARGE SCALE GENOMIC DNA]</scope>
    <source>
        <tissue evidence="2">Nenye</tissue>
    </source>
</reference>
<protein>
    <recommendedName>
        <fullName evidence="1">Reverse transcriptase Ty1/copia-type domain-containing protein</fullName>
    </recommendedName>
</protein>
<proteinExistence type="predicted"/>
<dbReference type="EMBL" id="JBJUIK010000008">
    <property type="protein sequence ID" value="KAL3519892.1"/>
    <property type="molecule type" value="Genomic_DNA"/>
</dbReference>
<sequence>MDVQNAFLHGDLSEEVYMQPPPGFRRQGEQLVCQLNKSLYGLKQASRSWFHKFSSSIQDTGFKQSRTEYSLFTKVRGNSFTAILLYVDDMIITGNNERMITNLKTFLNRCFRIKDLGPLKFFLGIEVVRSKVEISICQRKYALDILEETGLLGARSVKFPMEQNLKLN</sequence>
<accession>A0ABD2ZN81</accession>
<gene>
    <name evidence="2" type="ORF">ACH5RR_018041</name>
</gene>
<keyword evidence="3" id="KW-1185">Reference proteome</keyword>
<dbReference type="InterPro" id="IPR013103">
    <property type="entry name" value="RVT_2"/>
</dbReference>
<dbReference type="AlphaFoldDB" id="A0ABD2ZN81"/>
<dbReference type="InterPro" id="IPR043502">
    <property type="entry name" value="DNA/RNA_pol_sf"/>
</dbReference>
<name>A0ABD2ZN81_9GENT</name>
<evidence type="ECO:0000313" key="3">
    <source>
        <dbReference type="Proteomes" id="UP001630127"/>
    </source>
</evidence>
<dbReference type="Proteomes" id="UP001630127">
    <property type="component" value="Unassembled WGS sequence"/>
</dbReference>
<evidence type="ECO:0000313" key="2">
    <source>
        <dbReference type="EMBL" id="KAL3519892.1"/>
    </source>
</evidence>
<evidence type="ECO:0000259" key="1">
    <source>
        <dbReference type="Pfam" id="PF07727"/>
    </source>
</evidence>
<feature type="domain" description="Reverse transcriptase Ty1/copia-type" evidence="1">
    <location>
        <begin position="1"/>
        <end position="162"/>
    </location>
</feature>
<organism evidence="2 3">
    <name type="scientific">Cinchona calisaya</name>
    <dbReference type="NCBI Taxonomy" id="153742"/>
    <lineage>
        <taxon>Eukaryota</taxon>
        <taxon>Viridiplantae</taxon>
        <taxon>Streptophyta</taxon>
        <taxon>Embryophyta</taxon>
        <taxon>Tracheophyta</taxon>
        <taxon>Spermatophyta</taxon>
        <taxon>Magnoliopsida</taxon>
        <taxon>eudicotyledons</taxon>
        <taxon>Gunneridae</taxon>
        <taxon>Pentapetalae</taxon>
        <taxon>asterids</taxon>
        <taxon>lamiids</taxon>
        <taxon>Gentianales</taxon>
        <taxon>Rubiaceae</taxon>
        <taxon>Cinchonoideae</taxon>
        <taxon>Cinchoneae</taxon>
        <taxon>Cinchona</taxon>
    </lineage>
</organism>
<comment type="caution">
    <text evidence="2">The sequence shown here is derived from an EMBL/GenBank/DDBJ whole genome shotgun (WGS) entry which is preliminary data.</text>
</comment>